<comment type="similarity">
    <text evidence="1">Belongs to the oxygen-dependent FAD-linked oxidoreductase family.</text>
</comment>
<dbReference type="PROSITE" id="PS51387">
    <property type="entry name" value="FAD_PCMH"/>
    <property type="match status" value="1"/>
</dbReference>
<sequence length="461" mass="50076">MDITKVLGETQWPADTTVSFPNSAKFNESTERWTVYSPPSYLAAITPSDEGAVVKAVQVATAHNIPFLATGGRHGYTATFGSVQNGLAIDLSQLNPIDIDASTSTITVGGGVRIGDVIDPLYQSGFELRLVGATLGGGLGRYQGLHGLTIDALISVRLVTADGRAIEVSEDSYPDLFWGIRGAGTNFGVVTSATYKIHKLTNKGQILNADFVFTGDATTAYFETLESFGTFPAELVAAQGFFWDANSNSTVLISNWVYIGPEEKGRELMTPIVDLGPVVANVSVVPYNKLIQTMAFGGDANLCVPGKSLVTYSVNVRQLSVPTYGWAFDKISDFFAQYPAARSSSVIFETFPNQALMTVHQDKTSYPWRDAKGNFVFQFSVTKEDSALDEAANALGRELRSEFARTSGYPGLSVYTSYANGDETPEQIYGKHQLPRLAALKKEWDPTNVFRYSMNLPTQYP</sequence>
<evidence type="ECO:0000256" key="4">
    <source>
        <dbReference type="ARBA" id="ARBA00022827"/>
    </source>
</evidence>
<proteinExistence type="inferred from homology"/>
<evidence type="ECO:0000259" key="6">
    <source>
        <dbReference type="PROSITE" id="PS51387"/>
    </source>
</evidence>
<dbReference type="Pfam" id="PF08031">
    <property type="entry name" value="BBE"/>
    <property type="match status" value="1"/>
</dbReference>
<dbReference type="SUPFAM" id="SSF56176">
    <property type="entry name" value="FAD-binding/transporter-associated domain-like"/>
    <property type="match status" value="1"/>
</dbReference>
<protein>
    <recommendedName>
        <fullName evidence="6">FAD-binding PCMH-type domain-containing protein</fullName>
    </recommendedName>
</protein>
<dbReference type="EMBL" id="JAKJXP020000060">
    <property type="protein sequence ID" value="KAK7750698.1"/>
    <property type="molecule type" value="Genomic_DNA"/>
</dbReference>
<evidence type="ECO:0000256" key="2">
    <source>
        <dbReference type="ARBA" id="ARBA00022630"/>
    </source>
</evidence>
<accession>A0AAN9UZG4</accession>
<keyword evidence="5" id="KW-0560">Oxidoreductase</keyword>
<keyword evidence="4" id="KW-0274">FAD</keyword>
<gene>
    <name evidence="7" type="ORF">SLS62_007398</name>
</gene>
<reference evidence="7 8" key="1">
    <citation type="submission" date="2024-02" db="EMBL/GenBank/DDBJ databases">
        <title>De novo assembly and annotation of 12 fungi associated with fruit tree decline syndrome in Ontario, Canada.</title>
        <authorList>
            <person name="Sulman M."/>
            <person name="Ellouze W."/>
            <person name="Ilyukhin E."/>
        </authorList>
    </citation>
    <scope>NUCLEOTIDE SEQUENCE [LARGE SCALE GENOMIC DNA]</scope>
    <source>
        <strain evidence="7 8">M11/M66-122</strain>
    </source>
</reference>
<evidence type="ECO:0000256" key="3">
    <source>
        <dbReference type="ARBA" id="ARBA00022729"/>
    </source>
</evidence>
<dbReference type="Gene3D" id="3.30.465.10">
    <property type="match status" value="1"/>
</dbReference>
<dbReference type="Proteomes" id="UP001320420">
    <property type="component" value="Unassembled WGS sequence"/>
</dbReference>
<evidence type="ECO:0000313" key="7">
    <source>
        <dbReference type="EMBL" id="KAK7750698.1"/>
    </source>
</evidence>
<evidence type="ECO:0000256" key="1">
    <source>
        <dbReference type="ARBA" id="ARBA00005466"/>
    </source>
</evidence>
<dbReference type="Gene3D" id="3.40.462.20">
    <property type="match status" value="1"/>
</dbReference>
<keyword evidence="3" id="KW-0732">Signal</keyword>
<dbReference type="GO" id="GO:0071949">
    <property type="term" value="F:FAD binding"/>
    <property type="evidence" value="ECO:0007669"/>
    <property type="project" value="InterPro"/>
</dbReference>
<dbReference type="GO" id="GO:0016491">
    <property type="term" value="F:oxidoreductase activity"/>
    <property type="evidence" value="ECO:0007669"/>
    <property type="project" value="UniProtKB-KW"/>
</dbReference>
<name>A0AAN9UZG4_9PEZI</name>
<dbReference type="InterPro" id="IPR016169">
    <property type="entry name" value="FAD-bd_PCMH_sub2"/>
</dbReference>
<keyword evidence="2" id="KW-0285">Flavoprotein</keyword>
<keyword evidence="8" id="KW-1185">Reference proteome</keyword>
<dbReference type="InterPro" id="IPR006094">
    <property type="entry name" value="Oxid_FAD_bind_N"/>
</dbReference>
<dbReference type="InterPro" id="IPR016166">
    <property type="entry name" value="FAD-bd_PCMH"/>
</dbReference>
<evidence type="ECO:0000256" key="5">
    <source>
        <dbReference type="ARBA" id="ARBA00023002"/>
    </source>
</evidence>
<dbReference type="Pfam" id="PF01565">
    <property type="entry name" value="FAD_binding_4"/>
    <property type="match status" value="1"/>
</dbReference>
<dbReference type="PANTHER" id="PTHR42973">
    <property type="entry name" value="BINDING OXIDOREDUCTASE, PUTATIVE (AFU_ORTHOLOGUE AFUA_1G17690)-RELATED"/>
    <property type="match status" value="1"/>
</dbReference>
<evidence type="ECO:0000313" key="8">
    <source>
        <dbReference type="Proteomes" id="UP001320420"/>
    </source>
</evidence>
<dbReference type="InterPro" id="IPR012951">
    <property type="entry name" value="BBE"/>
</dbReference>
<dbReference type="InterPro" id="IPR050416">
    <property type="entry name" value="FAD-linked_Oxidoreductase"/>
</dbReference>
<comment type="caution">
    <text evidence="7">The sequence shown here is derived from an EMBL/GenBank/DDBJ whole genome shotgun (WGS) entry which is preliminary data.</text>
</comment>
<dbReference type="InterPro" id="IPR036318">
    <property type="entry name" value="FAD-bd_PCMH-like_sf"/>
</dbReference>
<dbReference type="PANTHER" id="PTHR42973:SF32">
    <property type="entry name" value="FAD-LINKED OXIDOREDUCTASE AFOF"/>
    <property type="match status" value="1"/>
</dbReference>
<organism evidence="7 8">
    <name type="scientific">Diatrype stigma</name>
    <dbReference type="NCBI Taxonomy" id="117547"/>
    <lineage>
        <taxon>Eukaryota</taxon>
        <taxon>Fungi</taxon>
        <taxon>Dikarya</taxon>
        <taxon>Ascomycota</taxon>
        <taxon>Pezizomycotina</taxon>
        <taxon>Sordariomycetes</taxon>
        <taxon>Xylariomycetidae</taxon>
        <taxon>Xylariales</taxon>
        <taxon>Diatrypaceae</taxon>
        <taxon>Diatrype</taxon>
    </lineage>
</organism>
<feature type="domain" description="FAD-binding PCMH-type" evidence="6">
    <location>
        <begin position="34"/>
        <end position="200"/>
    </location>
</feature>
<dbReference type="AlphaFoldDB" id="A0AAN9UZG4"/>